<sequence>MKMPEGPNKLFIAAALAGGLGAAGVILSAVGAHAVSNPLLATAANFLLIHALAILALAGIGLAAPARAGGFLIAAALLFVGACLFCGDLAARALRDARLFPMAAPIGGSLLICGWTAISVVALAALRPKRG</sequence>
<evidence type="ECO:0000256" key="4">
    <source>
        <dbReference type="ARBA" id="ARBA00022989"/>
    </source>
</evidence>
<evidence type="ECO:0008006" key="9">
    <source>
        <dbReference type="Google" id="ProtNLM"/>
    </source>
</evidence>
<evidence type="ECO:0000256" key="3">
    <source>
        <dbReference type="ARBA" id="ARBA00022692"/>
    </source>
</evidence>
<keyword evidence="5 6" id="KW-0472">Membrane</keyword>
<feature type="transmembrane region" description="Helical" evidence="6">
    <location>
        <begin position="71"/>
        <end position="91"/>
    </location>
</feature>
<evidence type="ECO:0000313" key="7">
    <source>
        <dbReference type="EMBL" id="PNG27998.1"/>
    </source>
</evidence>
<organism evidence="7 8">
    <name type="scientific">Methylocella silvestris</name>
    <dbReference type="NCBI Taxonomy" id="199596"/>
    <lineage>
        <taxon>Bacteria</taxon>
        <taxon>Pseudomonadati</taxon>
        <taxon>Pseudomonadota</taxon>
        <taxon>Alphaproteobacteria</taxon>
        <taxon>Hyphomicrobiales</taxon>
        <taxon>Beijerinckiaceae</taxon>
        <taxon>Methylocella</taxon>
    </lineage>
</organism>
<dbReference type="PANTHER" id="PTHR43461">
    <property type="entry name" value="TRANSMEMBRANE PROTEIN 256"/>
    <property type="match status" value="1"/>
</dbReference>
<feature type="transmembrane region" description="Helical" evidence="6">
    <location>
        <begin position="103"/>
        <end position="126"/>
    </location>
</feature>
<accession>A0A2J7TMJ6</accession>
<name>A0A2J7TMJ6_METSI</name>
<evidence type="ECO:0000256" key="1">
    <source>
        <dbReference type="ARBA" id="ARBA00004141"/>
    </source>
</evidence>
<dbReference type="OrthoDB" id="7173378at2"/>
<feature type="transmembrane region" description="Helical" evidence="6">
    <location>
        <begin position="44"/>
        <end position="64"/>
    </location>
</feature>
<keyword evidence="4 6" id="KW-1133">Transmembrane helix</keyword>
<protein>
    <recommendedName>
        <fullName evidence="9">DUF423 domain-containing protein</fullName>
    </recommendedName>
</protein>
<comment type="caution">
    <text evidence="7">The sequence shown here is derived from an EMBL/GenBank/DDBJ whole genome shotgun (WGS) entry which is preliminary data.</text>
</comment>
<gene>
    <name evidence="7" type="ORF">CR492_00790</name>
</gene>
<proteinExistence type="inferred from homology"/>
<dbReference type="EMBL" id="PDZR01000001">
    <property type="protein sequence ID" value="PNG27998.1"/>
    <property type="molecule type" value="Genomic_DNA"/>
</dbReference>
<comment type="subcellular location">
    <subcellularLocation>
        <location evidence="1">Membrane</location>
        <topology evidence="1">Multi-pass membrane protein</topology>
    </subcellularLocation>
</comment>
<dbReference type="GO" id="GO:0016020">
    <property type="term" value="C:membrane"/>
    <property type="evidence" value="ECO:0007669"/>
    <property type="project" value="UniProtKB-SubCell"/>
</dbReference>
<comment type="similarity">
    <text evidence="2">Belongs to the UPF0382 family.</text>
</comment>
<reference evidence="7 8" key="1">
    <citation type="submission" date="2017-10" db="EMBL/GenBank/DDBJ databases">
        <title>Genome announcement of Methylocella silvestris TVC from permafrost.</title>
        <authorList>
            <person name="Wang J."/>
            <person name="Geng K."/>
            <person name="Ul-Haque F."/>
            <person name="Crombie A.T."/>
            <person name="Street L.E."/>
            <person name="Wookey P.A."/>
            <person name="Murrell J.C."/>
            <person name="Pratscher J."/>
        </authorList>
    </citation>
    <scope>NUCLEOTIDE SEQUENCE [LARGE SCALE GENOMIC DNA]</scope>
    <source>
        <strain evidence="7 8">TVC</strain>
    </source>
</reference>
<dbReference type="Proteomes" id="UP000236286">
    <property type="component" value="Unassembled WGS sequence"/>
</dbReference>
<dbReference type="RefSeq" id="WP_102842305.1">
    <property type="nucleotide sequence ID" value="NZ_PDZR01000001.1"/>
</dbReference>
<evidence type="ECO:0000256" key="6">
    <source>
        <dbReference type="SAM" id="Phobius"/>
    </source>
</evidence>
<dbReference type="AlphaFoldDB" id="A0A2J7TMJ6"/>
<dbReference type="InterPro" id="IPR006696">
    <property type="entry name" value="DUF423"/>
</dbReference>
<dbReference type="PANTHER" id="PTHR43461:SF1">
    <property type="entry name" value="TRANSMEMBRANE PROTEIN 256"/>
    <property type="match status" value="1"/>
</dbReference>
<evidence type="ECO:0000256" key="2">
    <source>
        <dbReference type="ARBA" id="ARBA00009694"/>
    </source>
</evidence>
<evidence type="ECO:0000313" key="8">
    <source>
        <dbReference type="Proteomes" id="UP000236286"/>
    </source>
</evidence>
<keyword evidence="3 6" id="KW-0812">Transmembrane</keyword>
<dbReference type="Pfam" id="PF04241">
    <property type="entry name" value="DUF423"/>
    <property type="match status" value="1"/>
</dbReference>
<evidence type="ECO:0000256" key="5">
    <source>
        <dbReference type="ARBA" id="ARBA00023136"/>
    </source>
</evidence>